<reference evidence="2 3" key="1">
    <citation type="submission" date="2015-12" db="EMBL/GenBank/DDBJ databases">
        <title>The genome of Folsomia candida.</title>
        <authorList>
            <person name="Faddeeva A."/>
            <person name="Derks M.F."/>
            <person name="Anvar Y."/>
            <person name="Smit S."/>
            <person name="Van Straalen N."/>
            <person name="Roelofs D."/>
        </authorList>
    </citation>
    <scope>NUCLEOTIDE SEQUENCE [LARGE SCALE GENOMIC DNA]</scope>
    <source>
        <strain evidence="2 3">VU population</strain>
        <tissue evidence="2">Whole body</tissue>
    </source>
</reference>
<feature type="signal peptide" evidence="1">
    <location>
        <begin position="1"/>
        <end position="23"/>
    </location>
</feature>
<gene>
    <name evidence="2" type="ORF">Fcan01_23905</name>
</gene>
<evidence type="ECO:0000313" key="2">
    <source>
        <dbReference type="EMBL" id="OXA41320.1"/>
    </source>
</evidence>
<dbReference type="AlphaFoldDB" id="A0A226D878"/>
<comment type="caution">
    <text evidence="2">The sequence shown here is derived from an EMBL/GenBank/DDBJ whole genome shotgun (WGS) entry which is preliminary data.</text>
</comment>
<dbReference type="EMBL" id="LNIX01000030">
    <property type="protein sequence ID" value="OXA41320.1"/>
    <property type="molecule type" value="Genomic_DNA"/>
</dbReference>
<evidence type="ECO:0000313" key="3">
    <source>
        <dbReference type="Proteomes" id="UP000198287"/>
    </source>
</evidence>
<organism evidence="2 3">
    <name type="scientific">Folsomia candida</name>
    <name type="common">Springtail</name>
    <dbReference type="NCBI Taxonomy" id="158441"/>
    <lineage>
        <taxon>Eukaryota</taxon>
        <taxon>Metazoa</taxon>
        <taxon>Ecdysozoa</taxon>
        <taxon>Arthropoda</taxon>
        <taxon>Hexapoda</taxon>
        <taxon>Collembola</taxon>
        <taxon>Entomobryomorpha</taxon>
        <taxon>Isotomoidea</taxon>
        <taxon>Isotomidae</taxon>
        <taxon>Proisotominae</taxon>
        <taxon>Folsomia</taxon>
    </lineage>
</organism>
<keyword evidence="3" id="KW-1185">Reference proteome</keyword>
<sequence>MEYPIYLVFLIFHQFFQTPPTCATKQGTKYVPCPLQWREVYRGCPIPPGSVTTSLKSNSCGSLECKYLGRVKAPQGYTIIEIDSNFTVIESLAEIFGNEDIEILINPLNCTMKWMSIEESRVPVKYLVKNGKEAYIGAIKTQSNEYAPCNLIFGSKTICRSLFPMDSISWSDTFLLKSYIKPVLQIELDHLEILNQTTQNHITNNNANCEKLSNKGDADVSKILTLSTESSQKFRIALGAGINLGVDGQIEVEGAVTAFSVKLFYGSVSLHLGLDLSLNIGGDYSQEAKTTVLTTQMITLPAKTAIEACSQVEERNVKIYFEAEAKIWHSFLRGEDLLGIIENDDRFAGPFELDSDTIRVKRVEGYAMVTQPLNSEVVIAPLNYFEARSLN</sequence>
<name>A0A226D878_FOLCA</name>
<protein>
    <submittedName>
        <fullName evidence="2">Uncharacterized protein</fullName>
    </submittedName>
</protein>
<feature type="chain" id="PRO_5012375397" evidence="1">
    <location>
        <begin position="24"/>
        <end position="391"/>
    </location>
</feature>
<dbReference type="Gene3D" id="2.170.15.10">
    <property type="entry name" value="Proaerolysin, chain A, domain 3"/>
    <property type="match status" value="1"/>
</dbReference>
<proteinExistence type="predicted"/>
<accession>A0A226D878</accession>
<evidence type="ECO:0000256" key="1">
    <source>
        <dbReference type="SAM" id="SignalP"/>
    </source>
</evidence>
<keyword evidence="1" id="KW-0732">Signal</keyword>
<dbReference type="Proteomes" id="UP000198287">
    <property type="component" value="Unassembled WGS sequence"/>
</dbReference>